<evidence type="ECO:0000256" key="8">
    <source>
        <dbReference type="ARBA" id="ARBA00022801"/>
    </source>
</evidence>
<keyword evidence="11 15" id="KW-1133">Transmembrane helix</keyword>
<dbReference type="InterPro" id="IPR027417">
    <property type="entry name" value="P-loop_NTPase"/>
</dbReference>
<evidence type="ECO:0000313" key="17">
    <source>
        <dbReference type="EMBL" id="SVA10888.1"/>
    </source>
</evidence>
<evidence type="ECO:0000256" key="11">
    <source>
        <dbReference type="ARBA" id="ARBA00022989"/>
    </source>
</evidence>
<keyword evidence="4" id="KW-0645">Protease</keyword>
<feature type="compositionally biased region" description="Basic residues" evidence="14">
    <location>
        <begin position="648"/>
        <end position="662"/>
    </location>
</feature>
<keyword evidence="8" id="KW-0378">Hydrolase</keyword>
<sequence length="702" mass="79018">MNNQKNKPQLKQNKHNPKKQPDQFDWMRAGKTSFVWLMIIFGAVYISGLMTESGKKEIEIEYTDYREYLANSEIGKAVIMGDVFHGEFKVPKTIETPIGPLNDVTHFKLTLPYLEREDTDEWDAAGIEYTFKEKTIDWTGYLLNMLPWILLIGFWFFMIRRMQGGAGGMGGIFKFGKSRASLWTSDQPRVTFKDVAGCEEAKEELKEVIDFLKNPKRFQKLGAKVPKGALLVGRPGTGKTLLARAVAGEASVPFYSLSGADFVEMFVGVGASRVRDLFEQAKKTEPSIIFIDEMDAVGRQRGAGIGGGHDEREQTLNALLVEMDGFNNAQNVIVIAATNRPDVLDPALLRPGRFDRQIMVDVPDYIGRLGILKVHTKKVVVNHAKSDLESLAKGTPGMVGADIANLVNEAALLAARKRKKSIDMDDFEEAKDKVMMGVQRKSMILSEEEKEVTAYHEAGHALVAIKTKGADPVHKITIIPRGRALGVTMQLPIDEKHGYKRSYVEGRLAILMGGRSAEMVIFNQMTTGAGNDIEQATQIARKMVTEWGMSDLLGPMTFGKKNEEIFLGREIQSHKDYSEVTARMIDEEISRIVRDSQRIADEILRKNIEILHRIAQELLKYETIDSIDLEKILKGEKLTRALNGQDKLKKKRKPRQRQNKKPQMKDGEKAQQKSRQQNHSKPQQGKAKPKQHQPQKKQDVNS</sequence>
<evidence type="ECO:0000256" key="6">
    <source>
        <dbReference type="ARBA" id="ARBA00022723"/>
    </source>
</evidence>
<feature type="compositionally biased region" description="Low complexity" evidence="14">
    <location>
        <begin position="1"/>
        <end position="11"/>
    </location>
</feature>
<keyword evidence="6" id="KW-0479">Metal-binding</keyword>
<dbReference type="NCBIfam" id="TIGR01241">
    <property type="entry name" value="FtsH_fam"/>
    <property type="match status" value="1"/>
</dbReference>
<dbReference type="FunFam" id="3.40.50.300:FF:000001">
    <property type="entry name" value="ATP-dependent zinc metalloprotease FtsH"/>
    <property type="match status" value="1"/>
</dbReference>
<evidence type="ECO:0000256" key="5">
    <source>
        <dbReference type="ARBA" id="ARBA00022692"/>
    </source>
</evidence>
<dbReference type="InterPro" id="IPR041569">
    <property type="entry name" value="AAA_lid_3"/>
</dbReference>
<feature type="transmembrane region" description="Helical" evidence="15">
    <location>
        <begin position="34"/>
        <end position="51"/>
    </location>
</feature>
<evidence type="ECO:0000256" key="13">
    <source>
        <dbReference type="ARBA" id="ARBA00023136"/>
    </source>
</evidence>
<dbReference type="EMBL" id="UINC01003987">
    <property type="protein sequence ID" value="SVA10888.1"/>
    <property type="molecule type" value="Genomic_DNA"/>
</dbReference>
<dbReference type="SMART" id="SM00382">
    <property type="entry name" value="AAA"/>
    <property type="match status" value="1"/>
</dbReference>
<dbReference type="PANTHER" id="PTHR43655">
    <property type="entry name" value="ATP-DEPENDENT PROTEASE"/>
    <property type="match status" value="1"/>
</dbReference>
<evidence type="ECO:0000256" key="12">
    <source>
        <dbReference type="ARBA" id="ARBA00023049"/>
    </source>
</evidence>
<evidence type="ECO:0000256" key="2">
    <source>
        <dbReference type="ARBA" id="ARBA00004370"/>
    </source>
</evidence>
<keyword evidence="9" id="KW-0862">Zinc</keyword>
<dbReference type="InterPro" id="IPR003960">
    <property type="entry name" value="ATPase_AAA_CS"/>
</dbReference>
<keyword evidence="5 15" id="KW-0812">Transmembrane</keyword>
<dbReference type="PANTHER" id="PTHR43655:SF2">
    <property type="entry name" value="AFG3 LIKE MATRIX AAA PEPTIDASE SUBUNIT 2, ISOFORM A"/>
    <property type="match status" value="1"/>
</dbReference>
<dbReference type="GO" id="GO:0046872">
    <property type="term" value="F:metal ion binding"/>
    <property type="evidence" value="ECO:0007669"/>
    <property type="project" value="UniProtKB-KW"/>
</dbReference>
<dbReference type="InterPro" id="IPR003593">
    <property type="entry name" value="AAA+_ATPase"/>
</dbReference>
<accession>A0A381T5N2</accession>
<dbReference type="Gene3D" id="1.20.58.760">
    <property type="entry name" value="Peptidase M41"/>
    <property type="match status" value="1"/>
</dbReference>
<dbReference type="SUPFAM" id="SSF52540">
    <property type="entry name" value="P-loop containing nucleoside triphosphate hydrolases"/>
    <property type="match status" value="1"/>
</dbReference>
<dbReference type="InterPro" id="IPR050928">
    <property type="entry name" value="ATP-dep_Zn_Metalloprotease"/>
</dbReference>
<evidence type="ECO:0000256" key="14">
    <source>
        <dbReference type="SAM" id="MobiDB-lite"/>
    </source>
</evidence>
<dbReference type="InterPro" id="IPR037219">
    <property type="entry name" value="Peptidase_M41-like"/>
</dbReference>
<dbReference type="Gene3D" id="1.10.8.60">
    <property type="match status" value="1"/>
</dbReference>
<keyword evidence="13 15" id="KW-0472">Membrane</keyword>
<dbReference type="Pfam" id="PF01434">
    <property type="entry name" value="Peptidase_M41"/>
    <property type="match status" value="1"/>
</dbReference>
<dbReference type="SUPFAM" id="SSF140990">
    <property type="entry name" value="FtsH protease domain-like"/>
    <property type="match status" value="1"/>
</dbReference>
<comment type="cofactor">
    <cofactor evidence="1">
        <name>Zn(2+)</name>
        <dbReference type="ChEBI" id="CHEBI:29105"/>
    </cofactor>
</comment>
<evidence type="ECO:0000256" key="4">
    <source>
        <dbReference type="ARBA" id="ARBA00022670"/>
    </source>
</evidence>
<dbReference type="InterPro" id="IPR000642">
    <property type="entry name" value="Peptidase_M41"/>
</dbReference>
<name>A0A381T5N2_9ZZZZ</name>
<proteinExistence type="inferred from homology"/>
<dbReference type="PROSITE" id="PS00674">
    <property type="entry name" value="AAA"/>
    <property type="match status" value="1"/>
</dbReference>
<feature type="transmembrane region" description="Helical" evidence="15">
    <location>
        <begin position="141"/>
        <end position="159"/>
    </location>
</feature>
<dbReference type="Gene3D" id="3.40.50.300">
    <property type="entry name" value="P-loop containing nucleotide triphosphate hydrolases"/>
    <property type="match status" value="1"/>
</dbReference>
<reference evidence="17" key="1">
    <citation type="submission" date="2018-05" db="EMBL/GenBank/DDBJ databases">
        <authorList>
            <person name="Lanie J.A."/>
            <person name="Ng W.-L."/>
            <person name="Kazmierczak K.M."/>
            <person name="Andrzejewski T.M."/>
            <person name="Davidsen T.M."/>
            <person name="Wayne K.J."/>
            <person name="Tettelin H."/>
            <person name="Glass J.I."/>
            <person name="Rusch D."/>
            <person name="Podicherti R."/>
            <person name="Tsui H.-C.T."/>
            <person name="Winkler M.E."/>
        </authorList>
    </citation>
    <scope>NUCLEOTIDE SEQUENCE</scope>
</reference>
<dbReference type="GO" id="GO:0005524">
    <property type="term" value="F:ATP binding"/>
    <property type="evidence" value="ECO:0007669"/>
    <property type="project" value="UniProtKB-KW"/>
</dbReference>
<evidence type="ECO:0000256" key="1">
    <source>
        <dbReference type="ARBA" id="ARBA00001947"/>
    </source>
</evidence>
<dbReference type="GO" id="GO:0004176">
    <property type="term" value="F:ATP-dependent peptidase activity"/>
    <property type="evidence" value="ECO:0007669"/>
    <property type="project" value="InterPro"/>
</dbReference>
<comment type="subcellular location">
    <subcellularLocation>
        <location evidence="2">Membrane</location>
    </subcellularLocation>
</comment>
<dbReference type="GO" id="GO:0006508">
    <property type="term" value="P:proteolysis"/>
    <property type="evidence" value="ECO:0007669"/>
    <property type="project" value="UniProtKB-KW"/>
</dbReference>
<keyword evidence="7" id="KW-0547">Nucleotide-binding</keyword>
<evidence type="ECO:0000256" key="7">
    <source>
        <dbReference type="ARBA" id="ARBA00022741"/>
    </source>
</evidence>
<evidence type="ECO:0000256" key="9">
    <source>
        <dbReference type="ARBA" id="ARBA00022833"/>
    </source>
</evidence>
<feature type="region of interest" description="Disordered" evidence="14">
    <location>
        <begin position="1"/>
        <end position="24"/>
    </location>
</feature>
<dbReference type="CDD" id="cd19501">
    <property type="entry name" value="RecA-like_FtsH"/>
    <property type="match status" value="1"/>
</dbReference>
<dbReference type="Pfam" id="PF00004">
    <property type="entry name" value="AAA"/>
    <property type="match status" value="1"/>
</dbReference>
<dbReference type="FunFam" id="1.20.58.760:FF:000001">
    <property type="entry name" value="ATP-dependent zinc metalloprotease FtsH"/>
    <property type="match status" value="1"/>
</dbReference>
<keyword evidence="10" id="KW-0067">ATP-binding</keyword>
<gene>
    <name evidence="17" type="ORF">METZ01_LOCUS63742</name>
</gene>
<dbReference type="HAMAP" id="MF_01458">
    <property type="entry name" value="FtsH"/>
    <property type="match status" value="1"/>
</dbReference>
<dbReference type="InterPro" id="IPR005936">
    <property type="entry name" value="FtsH"/>
</dbReference>
<protein>
    <recommendedName>
        <fullName evidence="16">AAA+ ATPase domain-containing protein</fullName>
    </recommendedName>
</protein>
<dbReference type="FunFam" id="1.10.8.60:FF:000001">
    <property type="entry name" value="ATP-dependent zinc metalloprotease FtsH"/>
    <property type="match status" value="1"/>
</dbReference>
<dbReference type="InterPro" id="IPR003959">
    <property type="entry name" value="ATPase_AAA_core"/>
</dbReference>
<evidence type="ECO:0000256" key="15">
    <source>
        <dbReference type="SAM" id="Phobius"/>
    </source>
</evidence>
<dbReference type="AlphaFoldDB" id="A0A381T5N2"/>
<evidence type="ECO:0000256" key="10">
    <source>
        <dbReference type="ARBA" id="ARBA00022840"/>
    </source>
</evidence>
<evidence type="ECO:0000256" key="3">
    <source>
        <dbReference type="ARBA" id="ARBA00010044"/>
    </source>
</evidence>
<dbReference type="GO" id="GO:0016887">
    <property type="term" value="F:ATP hydrolysis activity"/>
    <property type="evidence" value="ECO:0007669"/>
    <property type="project" value="InterPro"/>
</dbReference>
<evidence type="ECO:0000259" key="16">
    <source>
        <dbReference type="SMART" id="SM00382"/>
    </source>
</evidence>
<dbReference type="Pfam" id="PF17862">
    <property type="entry name" value="AAA_lid_3"/>
    <property type="match status" value="1"/>
</dbReference>
<dbReference type="GO" id="GO:0016020">
    <property type="term" value="C:membrane"/>
    <property type="evidence" value="ECO:0007669"/>
    <property type="project" value="UniProtKB-SubCell"/>
</dbReference>
<organism evidence="17">
    <name type="scientific">marine metagenome</name>
    <dbReference type="NCBI Taxonomy" id="408172"/>
    <lineage>
        <taxon>unclassified sequences</taxon>
        <taxon>metagenomes</taxon>
        <taxon>ecological metagenomes</taxon>
    </lineage>
</organism>
<comment type="similarity">
    <text evidence="3">In the C-terminal section; belongs to the peptidase M41 family.</text>
</comment>
<feature type="domain" description="AAA+ ATPase" evidence="16">
    <location>
        <begin position="225"/>
        <end position="364"/>
    </location>
</feature>
<keyword evidence="12" id="KW-0482">Metalloprotease</keyword>
<dbReference type="GO" id="GO:0004222">
    <property type="term" value="F:metalloendopeptidase activity"/>
    <property type="evidence" value="ECO:0007669"/>
    <property type="project" value="InterPro"/>
</dbReference>
<feature type="region of interest" description="Disordered" evidence="14">
    <location>
        <begin position="643"/>
        <end position="702"/>
    </location>
</feature>